<keyword evidence="1 3" id="KW-0808">Transferase</keyword>
<dbReference type="EMBL" id="SJSL01000001">
    <property type="protein sequence ID" value="TCD03357.1"/>
    <property type="molecule type" value="Genomic_DNA"/>
</dbReference>
<protein>
    <submittedName>
        <fullName evidence="3">GNAT family N-acetyltransferase</fullName>
    </submittedName>
</protein>
<evidence type="ECO:0000259" key="2">
    <source>
        <dbReference type="PROSITE" id="PS51186"/>
    </source>
</evidence>
<dbReference type="SUPFAM" id="SSF55729">
    <property type="entry name" value="Acyl-CoA N-acyltransferases (Nat)"/>
    <property type="match status" value="1"/>
</dbReference>
<dbReference type="Gene3D" id="3.40.630.30">
    <property type="match status" value="1"/>
</dbReference>
<sequence>MIFRVAELSDIKQMQLVRHLVKENTLSNPDLVPDKDVAYYISEKGKGWVCEVNGQFVGFSIIDLMGKNVWALFVDPEFAEKGIGKELHRLMMDWYFQQTKDKVVLGTAPNTRAELFYSLQGWTQVGSYSYGETKFELNYQGWIHRSGQY</sequence>
<dbReference type="InterPro" id="IPR050769">
    <property type="entry name" value="NAT_camello-type"/>
</dbReference>
<evidence type="ECO:0000313" key="4">
    <source>
        <dbReference type="Proteomes" id="UP000293347"/>
    </source>
</evidence>
<dbReference type="AlphaFoldDB" id="A0A4V2MLU2"/>
<organism evidence="3 4">
    <name type="scientific">Pedobacter psychroterrae</name>
    <dbReference type="NCBI Taxonomy" id="2530453"/>
    <lineage>
        <taxon>Bacteria</taxon>
        <taxon>Pseudomonadati</taxon>
        <taxon>Bacteroidota</taxon>
        <taxon>Sphingobacteriia</taxon>
        <taxon>Sphingobacteriales</taxon>
        <taxon>Sphingobacteriaceae</taxon>
        <taxon>Pedobacter</taxon>
    </lineage>
</organism>
<dbReference type="PANTHER" id="PTHR13947:SF37">
    <property type="entry name" value="LD18367P"/>
    <property type="match status" value="1"/>
</dbReference>
<dbReference type="OrthoDB" id="7356080at2"/>
<feature type="domain" description="N-acetyltransferase" evidence="2">
    <location>
        <begin position="1"/>
        <end position="142"/>
    </location>
</feature>
<dbReference type="Pfam" id="PF00583">
    <property type="entry name" value="Acetyltransf_1"/>
    <property type="match status" value="1"/>
</dbReference>
<name>A0A4V2MLU2_9SPHI</name>
<keyword evidence="4" id="KW-1185">Reference proteome</keyword>
<reference evidence="3 4" key="1">
    <citation type="submission" date="2019-02" db="EMBL/GenBank/DDBJ databases">
        <title>Pedobacter sp. RP-1-14 sp. nov., isolated from Arctic soil.</title>
        <authorList>
            <person name="Dahal R.H."/>
        </authorList>
    </citation>
    <scope>NUCLEOTIDE SEQUENCE [LARGE SCALE GENOMIC DNA]</scope>
    <source>
        <strain evidence="3 4">RP-1-14</strain>
    </source>
</reference>
<accession>A0A4V2MLU2</accession>
<dbReference type="PANTHER" id="PTHR13947">
    <property type="entry name" value="GNAT FAMILY N-ACETYLTRANSFERASE"/>
    <property type="match status" value="1"/>
</dbReference>
<comment type="caution">
    <text evidence="3">The sequence shown here is derived from an EMBL/GenBank/DDBJ whole genome shotgun (WGS) entry which is preliminary data.</text>
</comment>
<proteinExistence type="predicted"/>
<evidence type="ECO:0000313" key="3">
    <source>
        <dbReference type="EMBL" id="TCD03357.1"/>
    </source>
</evidence>
<gene>
    <name evidence="3" type="ORF">EZ437_05140</name>
</gene>
<dbReference type="InterPro" id="IPR000182">
    <property type="entry name" value="GNAT_dom"/>
</dbReference>
<dbReference type="PROSITE" id="PS51186">
    <property type="entry name" value="GNAT"/>
    <property type="match status" value="1"/>
</dbReference>
<dbReference type="CDD" id="cd04301">
    <property type="entry name" value="NAT_SF"/>
    <property type="match status" value="1"/>
</dbReference>
<dbReference type="GO" id="GO:0008080">
    <property type="term" value="F:N-acetyltransferase activity"/>
    <property type="evidence" value="ECO:0007669"/>
    <property type="project" value="InterPro"/>
</dbReference>
<evidence type="ECO:0000256" key="1">
    <source>
        <dbReference type="ARBA" id="ARBA00022679"/>
    </source>
</evidence>
<dbReference type="InterPro" id="IPR016181">
    <property type="entry name" value="Acyl_CoA_acyltransferase"/>
</dbReference>
<dbReference type="Proteomes" id="UP000293347">
    <property type="component" value="Unassembled WGS sequence"/>
</dbReference>